<organism evidence="1 2">
    <name type="scientific">Pseudonocardia cypriaca</name>
    <dbReference type="NCBI Taxonomy" id="882449"/>
    <lineage>
        <taxon>Bacteria</taxon>
        <taxon>Bacillati</taxon>
        <taxon>Actinomycetota</taxon>
        <taxon>Actinomycetes</taxon>
        <taxon>Pseudonocardiales</taxon>
        <taxon>Pseudonocardiaceae</taxon>
        <taxon>Pseudonocardia</taxon>
    </lineage>
</organism>
<protein>
    <recommendedName>
        <fullName evidence="3">Methyltransferase family protein</fullName>
    </recommendedName>
</protein>
<dbReference type="OrthoDB" id="9787807at2"/>
<keyword evidence="2" id="KW-1185">Reference proteome</keyword>
<dbReference type="EMBL" id="VFPH01000003">
    <property type="protein sequence ID" value="TQM35666.1"/>
    <property type="molecule type" value="Genomic_DNA"/>
</dbReference>
<proteinExistence type="predicted"/>
<reference evidence="1 2" key="1">
    <citation type="submission" date="2019-06" db="EMBL/GenBank/DDBJ databases">
        <title>Sequencing the genomes of 1000 actinobacteria strains.</title>
        <authorList>
            <person name="Klenk H.-P."/>
        </authorList>
    </citation>
    <scope>NUCLEOTIDE SEQUENCE [LARGE SCALE GENOMIC DNA]</scope>
    <source>
        <strain evidence="1 2">DSM 45511</strain>
    </source>
</reference>
<dbReference type="RefSeq" id="WP_142106979.1">
    <property type="nucleotide sequence ID" value="NZ_VFPH01000003.1"/>
</dbReference>
<comment type="caution">
    <text evidence="1">The sequence shown here is derived from an EMBL/GenBank/DDBJ whole genome shotgun (WGS) entry which is preliminary data.</text>
</comment>
<accession>A0A543FPH1</accession>
<sequence length="243" mass="26386">MDRTTTPARVALTGEIATTPRPLAAYRDMFLLDDEQLRGGPVLDCPAGASPFGAQVRALGGTAVSVDPAYLDPDGLVTRARADVERVVAWQRAAPDGFDWSYLGSPDRVHDLWTGAVDEFAADFALDDNRYVAATLPELPFPDGHFALTVSGFLLFVYPDLLDLDAHRAAIVELARVTRGEVRVFPLHDTTGMPYRQLDRLRSCLHDSGVSTAIRTAACSYTPLPGGDRMLVCRSRGGLASRR</sequence>
<gene>
    <name evidence="1" type="ORF">FB388_7105</name>
</gene>
<dbReference type="Proteomes" id="UP000319818">
    <property type="component" value="Unassembled WGS sequence"/>
</dbReference>
<evidence type="ECO:0000313" key="1">
    <source>
        <dbReference type="EMBL" id="TQM35666.1"/>
    </source>
</evidence>
<evidence type="ECO:0000313" key="2">
    <source>
        <dbReference type="Proteomes" id="UP000319818"/>
    </source>
</evidence>
<name>A0A543FPH1_9PSEU</name>
<dbReference type="AlphaFoldDB" id="A0A543FPH1"/>
<evidence type="ECO:0008006" key="3">
    <source>
        <dbReference type="Google" id="ProtNLM"/>
    </source>
</evidence>